<evidence type="ECO:0000313" key="1">
    <source>
        <dbReference type="Proteomes" id="UP000887579"/>
    </source>
</evidence>
<proteinExistence type="predicted"/>
<dbReference type="Proteomes" id="UP000887579">
    <property type="component" value="Unplaced"/>
</dbReference>
<reference evidence="2" key="1">
    <citation type="submission" date="2022-11" db="UniProtKB">
        <authorList>
            <consortium name="WormBaseParasite"/>
        </authorList>
    </citation>
    <scope>IDENTIFICATION</scope>
</reference>
<dbReference type="WBParaSite" id="ES5_v2.g28580.t1">
    <property type="protein sequence ID" value="ES5_v2.g28580.t1"/>
    <property type="gene ID" value="ES5_v2.g28580"/>
</dbReference>
<sequence length="195" mass="22375">MQINHQLVYPEEESRKDEHLELGQLPYAHQIALDEIKKGKSIVVIDGAQCTGKSKLNTHILTVILKKIRRLQKHNSESSKCLALVSPCNNTLKTQMEMFISDFKKRLRILNLIDLSDSTQPRSLSNVIEYVLRGFNPNRADTEKLVAAKELLKTKCCASFPREKNKCGGFVRYGERVSFFSFLLAKIWIFDEAFE</sequence>
<protein>
    <submittedName>
        <fullName evidence="2">DNA2/NAM7 helicase helicase domain-containing protein</fullName>
    </submittedName>
</protein>
<evidence type="ECO:0000313" key="2">
    <source>
        <dbReference type="WBParaSite" id="ES5_v2.g28580.t1"/>
    </source>
</evidence>
<name>A0AC34GGG7_9BILA</name>
<organism evidence="1 2">
    <name type="scientific">Panagrolaimus sp. ES5</name>
    <dbReference type="NCBI Taxonomy" id="591445"/>
    <lineage>
        <taxon>Eukaryota</taxon>
        <taxon>Metazoa</taxon>
        <taxon>Ecdysozoa</taxon>
        <taxon>Nematoda</taxon>
        <taxon>Chromadorea</taxon>
        <taxon>Rhabditida</taxon>
        <taxon>Tylenchina</taxon>
        <taxon>Panagrolaimomorpha</taxon>
        <taxon>Panagrolaimoidea</taxon>
        <taxon>Panagrolaimidae</taxon>
        <taxon>Panagrolaimus</taxon>
    </lineage>
</organism>
<accession>A0AC34GGG7</accession>